<dbReference type="Proteomes" id="UP000274556">
    <property type="component" value="Unassembled WGS sequence"/>
</dbReference>
<feature type="compositionally biased region" description="Basic and acidic residues" evidence="1">
    <location>
        <begin position="179"/>
        <end position="188"/>
    </location>
</feature>
<dbReference type="OrthoDB" id="571373at2"/>
<dbReference type="SUPFAM" id="SSF51126">
    <property type="entry name" value="Pectin lyase-like"/>
    <property type="match status" value="1"/>
</dbReference>
<evidence type="ECO:0000313" key="4">
    <source>
        <dbReference type="Proteomes" id="UP000274556"/>
    </source>
</evidence>
<keyword evidence="2" id="KW-0732">Signal</keyword>
<feature type="signal peptide" evidence="2">
    <location>
        <begin position="1"/>
        <end position="27"/>
    </location>
</feature>
<comment type="caution">
    <text evidence="3">The sequence shown here is derived from an EMBL/GenBank/DDBJ whole genome shotgun (WGS) entry which is preliminary data.</text>
</comment>
<name>A0A495VAX6_9GAMM</name>
<organism evidence="3 4">
    <name type="scientific">Thiocapsa rosea</name>
    <dbReference type="NCBI Taxonomy" id="69360"/>
    <lineage>
        <taxon>Bacteria</taxon>
        <taxon>Pseudomonadati</taxon>
        <taxon>Pseudomonadota</taxon>
        <taxon>Gammaproteobacteria</taxon>
        <taxon>Chromatiales</taxon>
        <taxon>Chromatiaceae</taxon>
        <taxon>Thiocapsa</taxon>
    </lineage>
</organism>
<gene>
    <name evidence="3" type="ORF">BDD21_3258</name>
</gene>
<proteinExistence type="predicted"/>
<feature type="region of interest" description="Disordered" evidence="1">
    <location>
        <begin position="165"/>
        <end position="188"/>
    </location>
</feature>
<dbReference type="InterPro" id="IPR011050">
    <property type="entry name" value="Pectin_lyase_fold/virulence"/>
</dbReference>
<accession>A0A495VAX6</accession>
<evidence type="ECO:0000256" key="2">
    <source>
        <dbReference type="SAM" id="SignalP"/>
    </source>
</evidence>
<evidence type="ECO:0000313" key="3">
    <source>
        <dbReference type="EMBL" id="RKT45783.1"/>
    </source>
</evidence>
<dbReference type="RefSeq" id="WP_120797985.1">
    <property type="nucleotide sequence ID" value="NZ_RBXL01000001.1"/>
</dbReference>
<dbReference type="EMBL" id="RBXL01000001">
    <property type="protein sequence ID" value="RKT45783.1"/>
    <property type="molecule type" value="Genomic_DNA"/>
</dbReference>
<sequence>MHFNTAFRPLAALLALGCIGLSPAAFAGDYPCPPNRGAVTIDGNVVVKGICNLNGTKVKGNVLVYSGGTLTATGALIDGNVQAKDANAVTLRSSYVKGDVQAENLRGSPSYIEKNRVDGNIQLKSNRRTVAVRDNVVDGDVQAFSNTGGLIIARNTIDGNLQCKSNTPAPTGGNNRVSGNKEDQCRRL</sequence>
<feature type="chain" id="PRO_5019852665" description="Polymer-forming protein" evidence="2">
    <location>
        <begin position="28"/>
        <end position="188"/>
    </location>
</feature>
<evidence type="ECO:0008006" key="5">
    <source>
        <dbReference type="Google" id="ProtNLM"/>
    </source>
</evidence>
<reference evidence="3 4" key="1">
    <citation type="submission" date="2018-10" db="EMBL/GenBank/DDBJ databases">
        <title>Genomic Encyclopedia of Archaeal and Bacterial Type Strains, Phase II (KMG-II): from individual species to whole genera.</title>
        <authorList>
            <person name="Goeker M."/>
        </authorList>
    </citation>
    <scope>NUCLEOTIDE SEQUENCE [LARGE SCALE GENOMIC DNA]</scope>
    <source>
        <strain evidence="3 4">DSM 235</strain>
    </source>
</reference>
<evidence type="ECO:0000256" key="1">
    <source>
        <dbReference type="SAM" id="MobiDB-lite"/>
    </source>
</evidence>
<dbReference type="AlphaFoldDB" id="A0A495VAX6"/>
<feature type="compositionally biased region" description="Polar residues" evidence="1">
    <location>
        <begin position="165"/>
        <end position="178"/>
    </location>
</feature>
<keyword evidence="4" id="KW-1185">Reference proteome</keyword>
<protein>
    <recommendedName>
        <fullName evidence="5">Polymer-forming protein</fullName>
    </recommendedName>
</protein>